<sequence>MMENEISSLKSVKGIKNIVNALLAKKLITIEQAGQIKLAMATDTGINVENYLVVRNFVTDVDLAKTQAEMYEVPYVEVLDEEIDRDILNLITSDAARQNEAIPFGVSIDGRIKVAMVEPLDMRKVRYLETLMGKGVQTITNMEQVLELKLLKHLRMSIRMLLN</sequence>
<dbReference type="InterPro" id="IPR007831">
    <property type="entry name" value="T2SS_GspE_N"/>
</dbReference>
<dbReference type="Gene3D" id="3.30.300.160">
    <property type="entry name" value="Type II secretion system, protein E, N-terminal domain"/>
    <property type="match status" value="1"/>
</dbReference>
<feature type="domain" description="Type II secretion system protein GspE N-terminal" evidence="1">
    <location>
        <begin position="71"/>
        <end position="137"/>
    </location>
</feature>
<proteinExistence type="predicted"/>
<dbReference type="SUPFAM" id="SSF160246">
    <property type="entry name" value="EspE N-terminal domain-like"/>
    <property type="match status" value="1"/>
</dbReference>
<gene>
    <name evidence="2" type="ORF">US52_C0066G0005</name>
</gene>
<dbReference type="Pfam" id="PF05157">
    <property type="entry name" value="MshEN"/>
    <property type="match status" value="1"/>
</dbReference>
<evidence type="ECO:0000313" key="3">
    <source>
        <dbReference type="Proteomes" id="UP000034852"/>
    </source>
</evidence>
<comment type="caution">
    <text evidence="2">The sequence shown here is derived from an EMBL/GenBank/DDBJ whole genome shotgun (WGS) entry which is preliminary data.</text>
</comment>
<accession>A0A0G0H6T8</accession>
<evidence type="ECO:0000259" key="1">
    <source>
        <dbReference type="Pfam" id="PF05157"/>
    </source>
</evidence>
<dbReference type="AlphaFoldDB" id="A0A0G0H6T8"/>
<dbReference type="Proteomes" id="UP000034852">
    <property type="component" value="Unassembled WGS sequence"/>
</dbReference>
<name>A0A0G0H6T8_9BACT</name>
<dbReference type="InterPro" id="IPR037257">
    <property type="entry name" value="T2SS_E_N_sf"/>
</dbReference>
<reference evidence="2 3" key="1">
    <citation type="journal article" date="2015" name="Nature">
        <title>rRNA introns, odd ribosomes, and small enigmatic genomes across a large radiation of phyla.</title>
        <authorList>
            <person name="Brown C.T."/>
            <person name="Hug L.A."/>
            <person name="Thomas B.C."/>
            <person name="Sharon I."/>
            <person name="Castelle C.J."/>
            <person name="Singh A."/>
            <person name="Wilkins M.J."/>
            <person name="Williams K.H."/>
            <person name="Banfield J.F."/>
        </authorList>
    </citation>
    <scope>NUCLEOTIDE SEQUENCE [LARGE SCALE GENOMIC DNA]</scope>
</reference>
<dbReference type="EMBL" id="LBTH01000066">
    <property type="protein sequence ID" value="KKQ34245.1"/>
    <property type="molecule type" value="Genomic_DNA"/>
</dbReference>
<protein>
    <submittedName>
        <fullName evidence="2">General secretory pathway protein E</fullName>
    </submittedName>
</protein>
<evidence type="ECO:0000313" key="2">
    <source>
        <dbReference type="EMBL" id="KKQ34245.1"/>
    </source>
</evidence>
<organism evidence="2 3">
    <name type="scientific">candidate division WS6 bacterium GW2011_GWA2_37_6</name>
    <dbReference type="NCBI Taxonomy" id="1619087"/>
    <lineage>
        <taxon>Bacteria</taxon>
        <taxon>Candidatus Dojkabacteria</taxon>
    </lineage>
</organism>